<organism evidence="1">
    <name type="scientific">Cladocopium goreaui</name>
    <dbReference type="NCBI Taxonomy" id="2562237"/>
    <lineage>
        <taxon>Eukaryota</taxon>
        <taxon>Sar</taxon>
        <taxon>Alveolata</taxon>
        <taxon>Dinophyceae</taxon>
        <taxon>Suessiales</taxon>
        <taxon>Symbiodiniaceae</taxon>
        <taxon>Cladocopium</taxon>
    </lineage>
</organism>
<proteinExistence type="predicted"/>
<reference evidence="2" key="2">
    <citation type="submission" date="2024-04" db="EMBL/GenBank/DDBJ databases">
        <authorList>
            <person name="Chen Y."/>
            <person name="Shah S."/>
            <person name="Dougan E. K."/>
            <person name="Thang M."/>
            <person name="Chan C."/>
        </authorList>
    </citation>
    <scope>NUCLEOTIDE SEQUENCE [LARGE SCALE GENOMIC DNA]</scope>
</reference>
<dbReference type="InterPro" id="IPR012677">
    <property type="entry name" value="Nucleotide-bd_a/b_plait_sf"/>
</dbReference>
<dbReference type="EMBL" id="CAMXCT020003476">
    <property type="protein sequence ID" value="CAL1158069.1"/>
    <property type="molecule type" value="Genomic_DNA"/>
</dbReference>
<dbReference type="InterPro" id="IPR035979">
    <property type="entry name" value="RBD_domain_sf"/>
</dbReference>
<accession>A0A9P1D7L2</accession>
<dbReference type="SUPFAM" id="SSF54928">
    <property type="entry name" value="RNA-binding domain, RBD"/>
    <property type="match status" value="1"/>
</dbReference>
<dbReference type="OrthoDB" id="439817at2759"/>
<reference evidence="1" key="1">
    <citation type="submission" date="2022-10" db="EMBL/GenBank/DDBJ databases">
        <authorList>
            <person name="Chen Y."/>
            <person name="Dougan E. K."/>
            <person name="Chan C."/>
            <person name="Rhodes N."/>
            <person name="Thang M."/>
        </authorList>
    </citation>
    <scope>NUCLEOTIDE SEQUENCE</scope>
</reference>
<dbReference type="EMBL" id="CAMXCT030003476">
    <property type="protein sequence ID" value="CAL4792006.1"/>
    <property type="molecule type" value="Genomic_DNA"/>
</dbReference>
<protein>
    <recommendedName>
        <fullName evidence="4">RNA-binding protein</fullName>
    </recommendedName>
</protein>
<dbReference type="CDD" id="cd00590">
    <property type="entry name" value="RRM_SF"/>
    <property type="match status" value="1"/>
</dbReference>
<evidence type="ECO:0000313" key="3">
    <source>
        <dbReference type="Proteomes" id="UP001152797"/>
    </source>
</evidence>
<evidence type="ECO:0000313" key="1">
    <source>
        <dbReference type="EMBL" id="CAI4004694.1"/>
    </source>
</evidence>
<dbReference type="GO" id="GO:0003676">
    <property type="term" value="F:nucleic acid binding"/>
    <property type="evidence" value="ECO:0007669"/>
    <property type="project" value="InterPro"/>
</dbReference>
<comment type="caution">
    <text evidence="1">The sequence shown here is derived from an EMBL/GenBank/DDBJ whole genome shotgun (WGS) entry which is preliminary data.</text>
</comment>
<gene>
    <name evidence="1" type="ORF">C1SCF055_LOCUS30467</name>
</gene>
<evidence type="ECO:0008006" key="4">
    <source>
        <dbReference type="Google" id="ProtNLM"/>
    </source>
</evidence>
<dbReference type="AlphaFoldDB" id="A0A9P1D7L2"/>
<keyword evidence="3" id="KW-1185">Reference proteome</keyword>
<name>A0A9P1D7L2_9DINO</name>
<feature type="non-terminal residue" evidence="1">
    <location>
        <position position="270"/>
    </location>
</feature>
<dbReference type="Proteomes" id="UP001152797">
    <property type="component" value="Unassembled WGS sequence"/>
</dbReference>
<evidence type="ECO:0000313" key="2">
    <source>
        <dbReference type="EMBL" id="CAL1158069.1"/>
    </source>
</evidence>
<sequence length="270" mass="29640">ETATPPVEHPRLSRYLCLEDPPNLPESVIEVWFKPYGSLLEMRRVETEKSMAYVVQLGRSVHRNAGQLSSEDEAMRAHEALNGKAIMGKSLSVRYWHESGATAEALMVLDSAEIDRNDRCPGPGMGIDDQQLVDACKVVLEATACVVALAQRKQNLEAQTAAPAPKGGDVESWEDLEEDTQDMSFSDVPSDALCISGVPPGIQEMVMQFWFRPYGQVLELRPISSSELGCRVPAYLVKLSSIQEATAARAALDGKPVMKGSPLVVRYWHG</sequence>
<dbReference type="EMBL" id="CAMXCT010003476">
    <property type="protein sequence ID" value="CAI4004694.1"/>
    <property type="molecule type" value="Genomic_DNA"/>
</dbReference>
<dbReference type="Gene3D" id="3.30.70.330">
    <property type="match status" value="2"/>
</dbReference>